<organism evidence="1 2">
    <name type="scientific">Gymnopilus dilepis</name>
    <dbReference type="NCBI Taxonomy" id="231916"/>
    <lineage>
        <taxon>Eukaryota</taxon>
        <taxon>Fungi</taxon>
        <taxon>Dikarya</taxon>
        <taxon>Basidiomycota</taxon>
        <taxon>Agaricomycotina</taxon>
        <taxon>Agaricomycetes</taxon>
        <taxon>Agaricomycetidae</taxon>
        <taxon>Agaricales</taxon>
        <taxon>Agaricineae</taxon>
        <taxon>Hymenogastraceae</taxon>
        <taxon>Gymnopilus</taxon>
    </lineage>
</organism>
<dbReference type="AlphaFoldDB" id="A0A409YQJ8"/>
<dbReference type="OrthoDB" id="3213671at2759"/>
<sequence length="241" mass="27150">MANPVRPAKSSSEWTRNELLAFNIRVENANTEEFFNTAQLPATQVSETILNNVEMPDHPLPKDDRLFFRYLKRVHTSGPPESRVNDFAAFILRLLDYDGQDRIICQRPELLFPMAGQHVGTRSDLCVRDNNCYRLLVHEDKSAEVEIHRTVQLNHQSYSGSLVDPEPPLIAAAIAAFYQNNLHRRFAGKSELGAECIPAIVMAGSAPIFYRIPVTVALLDALVTGTYPAEETVVLHPWQQI</sequence>
<evidence type="ECO:0000313" key="2">
    <source>
        <dbReference type="Proteomes" id="UP000284706"/>
    </source>
</evidence>
<evidence type="ECO:0000313" key="1">
    <source>
        <dbReference type="EMBL" id="PPR05272.1"/>
    </source>
</evidence>
<reference evidence="1 2" key="1">
    <citation type="journal article" date="2018" name="Evol. Lett.">
        <title>Horizontal gene cluster transfer increased hallucinogenic mushroom diversity.</title>
        <authorList>
            <person name="Reynolds H.T."/>
            <person name="Vijayakumar V."/>
            <person name="Gluck-Thaler E."/>
            <person name="Korotkin H.B."/>
            <person name="Matheny P.B."/>
            <person name="Slot J.C."/>
        </authorList>
    </citation>
    <scope>NUCLEOTIDE SEQUENCE [LARGE SCALE GENOMIC DNA]</scope>
    <source>
        <strain evidence="1 2">SRW20</strain>
    </source>
</reference>
<accession>A0A409YQJ8</accession>
<gene>
    <name evidence="1" type="ORF">CVT26_011437</name>
</gene>
<keyword evidence="2" id="KW-1185">Reference proteome</keyword>
<comment type="caution">
    <text evidence="1">The sequence shown here is derived from an EMBL/GenBank/DDBJ whole genome shotgun (WGS) entry which is preliminary data.</text>
</comment>
<dbReference type="Proteomes" id="UP000284706">
    <property type="component" value="Unassembled WGS sequence"/>
</dbReference>
<dbReference type="InParanoid" id="A0A409YQJ8"/>
<proteinExistence type="predicted"/>
<dbReference type="EMBL" id="NHYE01000499">
    <property type="protein sequence ID" value="PPR05272.1"/>
    <property type="molecule type" value="Genomic_DNA"/>
</dbReference>
<name>A0A409YQJ8_9AGAR</name>
<protein>
    <submittedName>
        <fullName evidence="1">Uncharacterized protein</fullName>
    </submittedName>
</protein>